<reference evidence="3 4" key="1">
    <citation type="submission" date="2007-01" db="EMBL/GenBank/DDBJ databases">
        <title>Complete sequence of Psychromonas ingrahamii 37.</title>
        <authorList>
            <consortium name="US DOE Joint Genome Institute"/>
            <person name="Copeland A."/>
            <person name="Lucas S."/>
            <person name="Lapidus A."/>
            <person name="Barry K."/>
            <person name="Detter J.C."/>
            <person name="Glavina del Rio T."/>
            <person name="Hammon N."/>
            <person name="Israni S."/>
            <person name="Dalin E."/>
            <person name="Tice H."/>
            <person name="Pitluck S."/>
            <person name="Thompson L.S."/>
            <person name="Brettin T."/>
            <person name="Bruce D."/>
            <person name="Han C."/>
            <person name="Tapia R."/>
            <person name="Schmutz J."/>
            <person name="Larimer F."/>
            <person name="Land M."/>
            <person name="Hauser L."/>
            <person name="Kyrpides N."/>
            <person name="Ivanova N."/>
            <person name="Staley J."/>
            <person name="Richardson P."/>
        </authorList>
    </citation>
    <scope>NUCLEOTIDE SEQUENCE [LARGE SCALE GENOMIC DNA]</scope>
    <source>
        <strain evidence="3 4">37</strain>
    </source>
</reference>
<keyword evidence="3" id="KW-0540">Nuclease</keyword>
<dbReference type="EMBL" id="CP000510">
    <property type="protein sequence ID" value="ABM05014.1"/>
    <property type="molecule type" value="Genomic_DNA"/>
</dbReference>
<protein>
    <submittedName>
        <fullName evidence="3">Endonuclease/exonuclease/phosphatase</fullName>
    </submittedName>
</protein>
<dbReference type="Proteomes" id="UP000000639">
    <property type="component" value="Chromosome"/>
</dbReference>
<dbReference type="RefSeq" id="WP_011771566.1">
    <property type="nucleotide sequence ID" value="NC_008709.1"/>
</dbReference>
<dbReference type="SUPFAM" id="SSF56219">
    <property type="entry name" value="DNase I-like"/>
    <property type="match status" value="1"/>
</dbReference>
<dbReference type="OrthoDB" id="9793162at2"/>
<keyword evidence="1" id="KW-0812">Transmembrane</keyword>
<dbReference type="eggNOG" id="COG3021">
    <property type="taxonomic scope" value="Bacteria"/>
</dbReference>
<dbReference type="NCBIfam" id="NF003840">
    <property type="entry name" value="PRK05421.1-2"/>
    <property type="match status" value="1"/>
</dbReference>
<dbReference type="Pfam" id="PF03372">
    <property type="entry name" value="Exo_endo_phos"/>
    <property type="match status" value="1"/>
</dbReference>
<dbReference type="NCBIfam" id="NF003842">
    <property type="entry name" value="PRK05421.1-4"/>
    <property type="match status" value="1"/>
</dbReference>
<sequence length="292" mass="33404">MKRNLTLLSTKVILTVYLPIVIILIGVLATFPKSPQYLTVSDNNEQLYLQSCPELTAVKPASGLTQKLGLPFTLLNWNIFKQQNINWQKTLQKWSQKSDLLTLQEIKYSPAFINFSRINSFFYFQNNAFQYQNVVYGVNTLSKVRPSYVCGTRFGEPWTIIPKTGLATIYPLDNLPDSLLLINIHGVNFTFTAAPLVDQIQPYLTLIKSHAGPVIFSGDFNTWSAPRLEQVAKILQQADFQEVLFENDRRTTVFGKPLDHIYYRGLRVVDSENWATKTSDHNPQFVTFTLKK</sequence>
<proteinExistence type="predicted"/>
<keyword evidence="1" id="KW-1133">Transmembrane helix</keyword>
<dbReference type="InterPro" id="IPR036691">
    <property type="entry name" value="Endo/exonu/phosph_ase_sf"/>
</dbReference>
<keyword evidence="3" id="KW-0269">Exonuclease</keyword>
<name>A1SZU9_PSYIN</name>
<dbReference type="HOGENOM" id="CLU_083563_0_0_6"/>
<dbReference type="KEGG" id="pin:Ping_3327"/>
<dbReference type="AlphaFoldDB" id="A1SZU9"/>
<evidence type="ECO:0000259" key="2">
    <source>
        <dbReference type="Pfam" id="PF03372"/>
    </source>
</evidence>
<evidence type="ECO:0000313" key="4">
    <source>
        <dbReference type="Proteomes" id="UP000000639"/>
    </source>
</evidence>
<organism evidence="3 4">
    <name type="scientific">Psychromonas ingrahamii (strain DSM 17664 / CCUG 51855 / 37)</name>
    <dbReference type="NCBI Taxonomy" id="357804"/>
    <lineage>
        <taxon>Bacteria</taxon>
        <taxon>Pseudomonadati</taxon>
        <taxon>Pseudomonadota</taxon>
        <taxon>Gammaproteobacteria</taxon>
        <taxon>Alteromonadales</taxon>
        <taxon>Psychromonadaceae</taxon>
        <taxon>Psychromonas</taxon>
    </lineage>
</organism>
<dbReference type="GO" id="GO:0004527">
    <property type="term" value="F:exonuclease activity"/>
    <property type="evidence" value="ECO:0007669"/>
    <property type="project" value="UniProtKB-KW"/>
</dbReference>
<feature type="transmembrane region" description="Helical" evidence="1">
    <location>
        <begin position="12"/>
        <end position="31"/>
    </location>
</feature>
<evidence type="ECO:0000313" key="3">
    <source>
        <dbReference type="EMBL" id="ABM05014.1"/>
    </source>
</evidence>
<evidence type="ECO:0000256" key="1">
    <source>
        <dbReference type="SAM" id="Phobius"/>
    </source>
</evidence>
<dbReference type="Gene3D" id="3.60.10.10">
    <property type="entry name" value="Endonuclease/exonuclease/phosphatase"/>
    <property type="match status" value="1"/>
</dbReference>
<dbReference type="GO" id="GO:0004519">
    <property type="term" value="F:endonuclease activity"/>
    <property type="evidence" value="ECO:0007669"/>
    <property type="project" value="UniProtKB-KW"/>
</dbReference>
<gene>
    <name evidence="3" type="ordered locus">Ping_3327</name>
</gene>
<accession>A1SZU9</accession>
<dbReference type="STRING" id="357804.Ping_3327"/>
<keyword evidence="3" id="KW-0255">Endonuclease</keyword>
<feature type="domain" description="Endonuclease/exonuclease/phosphatase" evidence="2">
    <location>
        <begin position="76"/>
        <end position="281"/>
    </location>
</feature>
<dbReference type="InterPro" id="IPR005135">
    <property type="entry name" value="Endo/exonuclease/phosphatase"/>
</dbReference>
<keyword evidence="3" id="KW-0378">Hydrolase</keyword>
<keyword evidence="1" id="KW-0472">Membrane</keyword>
<keyword evidence="4" id="KW-1185">Reference proteome</keyword>